<dbReference type="Proteomes" id="UP001518140">
    <property type="component" value="Unassembled WGS sequence"/>
</dbReference>
<sequence length="89" mass="9174">MAAHRITLTVGPGEDTAIREAATASGPGLSAFLRTAALAEAARRRRVLARFTEVDAVGRAAEESAPDVTPGDDAAMDAFLDAIDSDFGT</sequence>
<proteinExistence type="predicted"/>
<keyword evidence="2" id="KW-1185">Reference proteome</keyword>
<comment type="caution">
    <text evidence="1">The sequence shown here is derived from an EMBL/GenBank/DDBJ whole genome shotgun (WGS) entry which is preliminary data.</text>
</comment>
<organism evidence="1 2">
    <name type="scientific">Streptomyces ureilyticus</name>
    <dbReference type="NCBI Taxonomy" id="1775131"/>
    <lineage>
        <taxon>Bacteria</taxon>
        <taxon>Bacillati</taxon>
        <taxon>Actinomycetota</taxon>
        <taxon>Actinomycetes</taxon>
        <taxon>Kitasatosporales</taxon>
        <taxon>Streptomycetaceae</taxon>
        <taxon>Streptomyces</taxon>
    </lineage>
</organism>
<evidence type="ECO:0000313" key="1">
    <source>
        <dbReference type="EMBL" id="NGO45881.1"/>
    </source>
</evidence>
<name>A0ABX0DVD4_9ACTN</name>
<protein>
    <recommendedName>
        <fullName evidence="3">DUF1778 domain-containing protein</fullName>
    </recommendedName>
</protein>
<dbReference type="EMBL" id="JAAKZX010000107">
    <property type="protein sequence ID" value="NGO45881.1"/>
    <property type="molecule type" value="Genomic_DNA"/>
</dbReference>
<dbReference type="RefSeq" id="WP_165342429.1">
    <property type="nucleotide sequence ID" value="NZ_JAAKZX010000107.1"/>
</dbReference>
<accession>A0ABX0DVD4</accession>
<evidence type="ECO:0008006" key="3">
    <source>
        <dbReference type="Google" id="ProtNLM"/>
    </source>
</evidence>
<reference evidence="1 2" key="1">
    <citation type="submission" date="2020-02" db="EMBL/GenBank/DDBJ databases">
        <title>Whole-genome analyses of novel actinobacteria.</title>
        <authorList>
            <person name="Sahin N."/>
            <person name="Tokatli A."/>
        </authorList>
    </citation>
    <scope>NUCLEOTIDE SEQUENCE [LARGE SCALE GENOMIC DNA]</scope>
    <source>
        <strain evidence="1 2">YC419</strain>
    </source>
</reference>
<gene>
    <name evidence="1" type="ORF">G6048_28345</name>
</gene>
<evidence type="ECO:0000313" key="2">
    <source>
        <dbReference type="Proteomes" id="UP001518140"/>
    </source>
</evidence>